<comment type="caution">
    <text evidence="2">The sequence shown here is derived from an EMBL/GenBank/DDBJ whole genome shotgun (WGS) entry which is preliminary data.</text>
</comment>
<name>E6QP96_9ZZZZ</name>
<evidence type="ECO:0000256" key="1">
    <source>
        <dbReference type="SAM" id="MobiDB-lite"/>
    </source>
</evidence>
<protein>
    <submittedName>
        <fullName evidence="2">Uncharacterized protein</fullName>
    </submittedName>
</protein>
<accession>E6QP96</accession>
<sequence>MMEWTGFLVALGALGGWSYFLVKIGMSMQAQATGLKVLGEFDARFDDRISAAIARLRPTRNAESENVPRGTTVLDDANELMREAKRKSMLGDMPPMANDAERYSVMD</sequence>
<gene>
    <name evidence="2" type="ORF">CARN6_2613</name>
</gene>
<organism evidence="2">
    <name type="scientific">mine drainage metagenome</name>
    <dbReference type="NCBI Taxonomy" id="410659"/>
    <lineage>
        <taxon>unclassified sequences</taxon>
        <taxon>metagenomes</taxon>
        <taxon>ecological metagenomes</taxon>
    </lineage>
</organism>
<dbReference type="AlphaFoldDB" id="E6QP96"/>
<proteinExistence type="predicted"/>
<evidence type="ECO:0000313" key="2">
    <source>
        <dbReference type="EMBL" id="CBI09067.1"/>
    </source>
</evidence>
<reference evidence="2" key="1">
    <citation type="submission" date="2009-10" db="EMBL/GenBank/DDBJ databases">
        <title>Diversity of trophic interactions inside an arsenic-rich microbial ecosystem.</title>
        <authorList>
            <person name="Bertin P.N."/>
            <person name="Heinrich-Salmeron A."/>
            <person name="Pelletier E."/>
            <person name="Goulhen-Chollet F."/>
            <person name="Arsene-Ploetze F."/>
            <person name="Gallien S."/>
            <person name="Calteau A."/>
            <person name="Vallenet D."/>
            <person name="Casiot C."/>
            <person name="Chane-Woon-Ming B."/>
            <person name="Giloteaux L."/>
            <person name="Barakat M."/>
            <person name="Bonnefoy V."/>
            <person name="Bruneel O."/>
            <person name="Chandler M."/>
            <person name="Cleiss J."/>
            <person name="Duran R."/>
            <person name="Elbaz-Poulichet F."/>
            <person name="Fonknechten N."/>
            <person name="Lauga B."/>
            <person name="Mornico D."/>
            <person name="Ortet P."/>
            <person name="Schaeffer C."/>
            <person name="Siguier P."/>
            <person name="Alexander Thil Smith A."/>
            <person name="Van Dorsselaer A."/>
            <person name="Weissenbach J."/>
            <person name="Medigue C."/>
            <person name="Le Paslier D."/>
        </authorList>
    </citation>
    <scope>NUCLEOTIDE SEQUENCE</scope>
</reference>
<dbReference type="EMBL" id="CABQ01000312">
    <property type="protein sequence ID" value="CBI09067.1"/>
    <property type="molecule type" value="Genomic_DNA"/>
</dbReference>
<feature type="region of interest" description="Disordered" evidence="1">
    <location>
        <begin position="88"/>
        <end position="107"/>
    </location>
</feature>